<protein>
    <submittedName>
        <fullName evidence="2">Uncharacterized protein</fullName>
    </submittedName>
</protein>
<accession>A0A8D6U4D3</accession>
<dbReference type="AlphaFoldDB" id="A0A8D6U4D3"/>
<dbReference type="Pfam" id="PF00480">
    <property type="entry name" value="ROK"/>
    <property type="match status" value="1"/>
</dbReference>
<dbReference type="Proteomes" id="UP000509833">
    <property type="component" value="Chromosome"/>
</dbReference>
<comment type="similarity">
    <text evidence="1">Belongs to the ROK (NagC/XylR) family.</text>
</comment>
<reference evidence="2 3" key="1">
    <citation type="submission" date="2020-06" db="EMBL/GenBank/DDBJ databases">
        <authorList>
            <person name="Chuat V."/>
        </authorList>
    </citation>
    <scope>NUCLEOTIDE SEQUENCE [LARGE SCALE GENOMIC DNA]</scope>
    <source>
        <strain evidence="2">STH_CIRM_336</strain>
    </source>
</reference>
<dbReference type="SUPFAM" id="SSF53067">
    <property type="entry name" value="Actin-like ATPase domain"/>
    <property type="match status" value="1"/>
</dbReference>
<evidence type="ECO:0000256" key="1">
    <source>
        <dbReference type="ARBA" id="ARBA00006479"/>
    </source>
</evidence>
<evidence type="ECO:0000313" key="3">
    <source>
        <dbReference type="Proteomes" id="UP000509833"/>
    </source>
</evidence>
<gene>
    <name evidence="2" type="ORF">STHERMO_1594</name>
</gene>
<dbReference type="InterPro" id="IPR043129">
    <property type="entry name" value="ATPase_NBD"/>
</dbReference>
<dbReference type="PANTHER" id="PTHR18964">
    <property type="entry name" value="ROK (REPRESSOR, ORF, KINASE) FAMILY"/>
    <property type="match status" value="1"/>
</dbReference>
<name>A0A8D6U4D3_STRTR</name>
<proteinExistence type="inferred from homology"/>
<organism evidence="2 3">
    <name type="scientific">Streptococcus thermophilus</name>
    <dbReference type="NCBI Taxonomy" id="1308"/>
    <lineage>
        <taxon>Bacteria</taxon>
        <taxon>Bacillati</taxon>
        <taxon>Bacillota</taxon>
        <taxon>Bacilli</taxon>
        <taxon>Lactobacillales</taxon>
        <taxon>Streptococcaceae</taxon>
        <taxon>Streptococcus</taxon>
    </lineage>
</organism>
<dbReference type="Gene3D" id="3.30.420.40">
    <property type="match status" value="1"/>
</dbReference>
<dbReference type="InterPro" id="IPR000600">
    <property type="entry name" value="ROK"/>
</dbReference>
<sequence length="114" mass="11908">MPTQSFPQTLDQALDIIDHSVTSVEVALSGIAISVPGTVDTEEGVIYHVGLLRFFHGIRVKETLQAKYHLLVAALNDGKAAALAELATGHLKGVTNGAALVLGSGLGGGYNNQW</sequence>
<evidence type="ECO:0000313" key="2">
    <source>
        <dbReference type="EMBL" id="CAD0138697.1"/>
    </source>
</evidence>
<dbReference type="EMBL" id="LR822017">
    <property type="protein sequence ID" value="CAD0138697.1"/>
    <property type="molecule type" value="Genomic_DNA"/>
</dbReference>
<dbReference type="PANTHER" id="PTHR18964:SF170">
    <property type="entry name" value="SUGAR KINASE"/>
    <property type="match status" value="1"/>
</dbReference>